<proteinExistence type="predicted"/>
<keyword evidence="3" id="KW-1185">Reference proteome</keyword>
<sequence length="92" mass="10675">MSDPFRQLYIRHGSSRRGRGPVTVTTIGEILHRYTERIPLSAAKKADLLDLCRLNIIQEKHHHLYRSLPSDSHARDRLPEPDITEDMDTDED</sequence>
<reference evidence="2 3" key="1">
    <citation type="submission" date="2024-02" db="EMBL/GenBank/DDBJ databases">
        <title>Chromosome-scale genome assembly of the rough periwinkle Littorina saxatilis.</title>
        <authorList>
            <person name="De Jode A."/>
            <person name="Faria R."/>
            <person name="Formenti G."/>
            <person name="Sims Y."/>
            <person name="Smith T.P."/>
            <person name="Tracey A."/>
            <person name="Wood J.M.D."/>
            <person name="Zagrodzka Z.B."/>
            <person name="Johannesson K."/>
            <person name="Butlin R.K."/>
            <person name="Leder E.H."/>
        </authorList>
    </citation>
    <scope>NUCLEOTIDE SEQUENCE [LARGE SCALE GENOMIC DNA]</scope>
    <source>
        <strain evidence="2">Snail1</strain>
        <tissue evidence="2">Muscle</tissue>
    </source>
</reference>
<evidence type="ECO:0000313" key="3">
    <source>
        <dbReference type="Proteomes" id="UP001374579"/>
    </source>
</evidence>
<name>A0AAN9ARA8_9CAEN</name>
<gene>
    <name evidence="2" type="ORF">V1264_009377</name>
</gene>
<organism evidence="2 3">
    <name type="scientific">Littorina saxatilis</name>
    <dbReference type="NCBI Taxonomy" id="31220"/>
    <lineage>
        <taxon>Eukaryota</taxon>
        <taxon>Metazoa</taxon>
        <taxon>Spiralia</taxon>
        <taxon>Lophotrochozoa</taxon>
        <taxon>Mollusca</taxon>
        <taxon>Gastropoda</taxon>
        <taxon>Caenogastropoda</taxon>
        <taxon>Littorinimorpha</taxon>
        <taxon>Littorinoidea</taxon>
        <taxon>Littorinidae</taxon>
        <taxon>Littorina</taxon>
    </lineage>
</organism>
<feature type="compositionally biased region" description="Acidic residues" evidence="1">
    <location>
        <begin position="82"/>
        <end position="92"/>
    </location>
</feature>
<dbReference type="Proteomes" id="UP001374579">
    <property type="component" value="Unassembled WGS sequence"/>
</dbReference>
<feature type="region of interest" description="Disordered" evidence="1">
    <location>
        <begin position="66"/>
        <end position="92"/>
    </location>
</feature>
<protein>
    <submittedName>
        <fullName evidence="2">Uncharacterized protein</fullName>
    </submittedName>
</protein>
<evidence type="ECO:0000256" key="1">
    <source>
        <dbReference type="SAM" id="MobiDB-lite"/>
    </source>
</evidence>
<comment type="caution">
    <text evidence="2">The sequence shown here is derived from an EMBL/GenBank/DDBJ whole genome shotgun (WGS) entry which is preliminary data.</text>
</comment>
<accession>A0AAN9ARA8</accession>
<dbReference type="AlphaFoldDB" id="A0AAN9ARA8"/>
<dbReference type="EMBL" id="JBAMIC010000022">
    <property type="protein sequence ID" value="KAK7091733.1"/>
    <property type="molecule type" value="Genomic_DNA"/>
</dbReference>
<evidence type="ECO:0000313" key="2">
    <source>
        <dbReference type="EMBL" id="KAK7091733.1"/>
    </source>
</evidence>